<sequence length="106" mass="12238">MHHIDLFKLLNASTKTIGMFSHHNIQEGDGFYVPEINVFWLEKQKPLRCWLKLARKHHYPSPVPTWAKRPLCKKEASAPKNTKKKLLKNSPAHNSGYPNRPKTGNV</sequence>
<evidence type="ECO:0000313" key="2">
    <source>
        <dbReference type="EMBL" id="KAK5618883.1"/>
    </source>
</evidence>
<proteinExistence type="predicted"/>
<evidence type="ECO:0000256" key="1">
    <source>
        <dbReference type="SAM" id="MobiDB-lite"/>
    </source>
</evidence>
<accession>A0AAV9SCB1</accession>
<keyword evidence="3" id="KW-1185">Reference proteome</keyword>
<feature type="compositionally biased region" description="Polar residues" evidence="1">
    <location>
        <begin position="91"/>
        <end position="106"/>
    </location>
</feature>
<dbReference type="Proteomes" id="UP001311232">
    <property type="component" value="Unassembled WGS sequence"/>
</dbReference>
<comment type="caution">
    <text evidence="2">The sequence shown here is derived from an EMBL/GenBank/DDBJ whole genome shotgun (WGS) entry which is preliminary data.</text>
</comment>
<evidence type="ECO:0000313" key="3">
    <source>
        <dbReference type="Proteomes" id="UP001311232"/>
    </source>
</evidence>
<name>A0AAV9SCB1_9TELE</name>
<dbReference type="EMBL" id="JAHHUM010000596">
    <property type="protein sequence ID" value="KAK5618883.1"/>
    <property type="molecule type" value="Genomic_DNA"/>
</dbReference>
<dbReference type="AlphaFoldDB" id="A0AAV9SCB1"/>
<feature type="region of interest" description="Disordered" evidence="1">
    <location>
        <begin position="70"/>
        <end position="106"/>
    </location>
</feature>
<organism evidence="2 3">
    <name type="scientific">Crenichthys baileyi</name>
    <name type="common">White River springfish</name>
    <dbReference type="NCBI Taxonomy" id="28760"/>
    <lineage>
        <taxon>Eukaryota</taxon>
        <taxon>Metazoa</taxon>
        <taxon>Chordata</taxon>
        <taxon>Craniata</taxon>
        <taxon>Vertebrata</taxon>
        <taxon>Euteleostomi</taxon>
        <taxon>Actinopterygii</taxon>
        <taxon>Neopterygii</taxon>
        <taxon>Teleostei</taxon>
        <taxon>Neoteleostei</taxon>
        <taxon>Acanthomorphata</taxon>
        <taxon>Ovalentaria</taxon>
        <taxon>Atherinomorphae</taxon>
        <taxon>Cyprinodontiformes</taxon>
        <taxon>Goodeidae</taxon>
        <taxon>Crenichthys</taxon>
    </lineage>
</organism>
<reference evidence="2 3" key="1">
    <citation type="submission" date="2021-06" db="EMBL/GenBank/DDBJ databases">
        <authorList>
            <person name="Palmer J.M."/>
        </authorList>
    </citation>
    <scope>NUCLEOTIDE SEQUENCE [LARGE SCALE GENOMIC DNA]</scope>
    <source>
        <strain evidence="2 3">MEX-2019</strain>
        <tissue evidence="2">Muscle</tissue>
    </source>
</reference>
<gene>
    <name evidence="2" type="ORF">CRENBAI_009355</name>
</gene>
<protein>
    <submittedName>
        <fullName evidence="2">Uncharacterized protein</fullName>
    </submittedName>
</protein>